<protein>
    <recommendedName>
        <fullName evidence="2">PsbP C-terminal domain-containing protein</fullName>
    </recommendedName>
</protein>
<name>A0A1J5RGC2_9ZZZZ</name>
<gene>
    <name evidence="1" type="ORF">GALL_228470</name>
</gene>
<organism evidence="1">
    <name type="scientific">mine drainage metagenome</name>
    <dbReference type="NCBI Taxonomy" id="410659"/>
    <lineage>
        <taxon>unclassified sequences</taxon>
        <taxon>metagenomes</taxon>
        <taxon>ecological metagenomes</taxon>
    </lineage>
</organism>
<proteinExistence type="predicted"/>
<accession>A0A1J5RGC2</accession>
<evidence type="ECO:0000313" key="1">
    <source>
        <dbReference type="EMBL" id="OIQ95150.1"/>
    </source>
</evidence>
<dbReference type="EMBL" id="MLJW01000172">
    <property type="protein sequence ID" value="OIQ95150.1"/>
    <property type="molecule type" value="Genomic_DNA"/>
</dbReference>
<comment type="caution">
    <text evidence="1">The sequence shown here is derived from an EMBL/GenBank/DDBJ whole genome shotgun (WGS) entry which is preliminary data.</text>
</comment>
<reference evidence="1" key="1">
    <citation type="submission" date="2016-10" db="EMBL/GenBank/DDBJ databases">
        <title>Sequence of Gallionella enrichment culture.</title>
        <authorList>
            <person name="Poehlein A."/>
            <person name="Muehling M."/>
            <person name="Daniel R."/>
        </authorList>
    </citation>
    <scope>NUCLEOTIDE SEQUENCE</scope>
</reference>
<dbReference type="AlphaFoldDB" id="A0A1J5RGC2"/>
<sequence>MRYLVITISILFLLFSSVYSQKIDTTNNKRIDIGSLNSNNYRNNYFNFGIIIPNDWKVLNKEELVNTNNYKLEIIKSENGLTDEEIKSRMEKFVILLSTSKNPISLIPLIIFYTLDLDLDLTDYTETHYLNNYKNTVNKMYKSVGVEFSFSEIEEEYIDEKKFNSFVVTVKRSGLYAYQKVYSTKFGNKFLNILANYETEETKKETQDFLKGIKWGK</sequence>
<evidence type="ECO:0008006" key="2">
    <source>
        <dbReference type="Google" id="ProtNLM"/>
    </source>
</evidence>